<gene>
    <name evidence="10 13" type="primary">idi</name>
    <name evidence="13" type="ORF">IQ251_15795</name>
</gene>
<name>A0A929B9S5_9PSEU</name>
<dbReference type="SUPFAM" id="SSF55811">
    <property type="entry name" value="Nudix"/>
    <property type="match status" value="1"/>
</dbReference>
<dbReference type="PANTHER" id="PTHR10885:SF0">
    <property type="entry name" value="ISOPENTENYL-DIPHOSPHATE DELTA-ISOMERASE"/>
    <property type="match status" value="1"/>
</dbReference>
<dbReference type="GO" id="GO:0008299">
    <property type="term" value="P:isoprenoid biosynthetic process"/>
    <property type="evidence" value="ECO:0007669"/>
    <property type="project" value="UniProtKB-UniRule"/>
</dbReference>
<dbReference type="FunFam" id="3.90.79.10:FF:000009">
    <property type="entry name" value="Isopentenyl-diphosphate Delta-isomerase"/>
    <property type="match status" value="1"/>
</dbReference>
<evidence type="ECO:0000256" key="11">
    <source>
        <dbReference type="PIRSR" id="PIRSR018427-1"/>
    </source>
</evidence>
<keyword evidence="5 10" id="KW-0479">Metal-binding</keyword>
<evidence type="ECO:0000313" key="13">
    <source>
        <dbReference type="EMBL" id="MBE9375914.1"/>
    </source>
</evidence>
<reference evidence="13" key="1">
    <citation type="submission" date="2020-10" db="EMBL/GenBank/DDBJ databases">
        <title>Diversity and distribution of actinomycetes associated with coral in the coast of Hainan.</title>
        <authorList>
            <person name="Li F."/>
        </authorList>
    </citation>
    <scope>NUCLEOTIDE SEQUENCE</scope>
    <source>
        <strain evidence="13">HNM0983</strain>
    </source>
</reference>
<comment type="caution">
    <text evidence="13">The sequence shown here is derived from an EMBL/GenBank/DDBJ whole genome shotgun (WGS) entry which is preliminary data.</text>
</comment>
<feature type="binding site" evidence="10">
    <location>
        <position position="67"/>
    </location>
    <ligand>
        <name>Mn(2+)</name>
        <dbReference type="ChEBI" id="CHEBI:29035"/>
    </ligand>
</feature>
<dbReference type="InterPro" id="IPR015797">
    <property type="entry name" value="NUDIX_hydrolase-like_dom_sf"/>
</dbReference>
<evidence type="ECO:0000256" key="6">
    <source>
        <dbReference type="ARBA" id="ARBA00022842"/>
    </source>
</evidence>
<dbReference type="PIRSF" id="PIRSF018427">
    <property type="entry name" value="Isopntndiph_ism"/>
    <property type="match status" value="1"/>
</dbReference>
<evidence type="ECO:0000256" key="1">
    <source>
        <dbReference type="ARBA" id="ARBA00004826"/>
    </source>
</evidence>
<dbReference type="CDD" id="cd02885">
    <property type="entry name" value="NUDIX_IPP_Isomerase"/>
    <property type="match status" value="1"/>
</dbReference>
<dbReference type="HAMAP" id="MF_00202">
    <property type="entry name" value="Idi"/>
    <property type="match status" value="1"/>
</dbReference>
<evidence type="ECO:0000256" key="5">
    <source>
        <dbReference type="ARBA" id="ARBA00022723"/>
    </source>
</evidence>
<evidence type="ECO:0000256" key="10">
    <source>
        <dbReference type="HAMAP-Rule" id="MF_00202"/>
    </source>
</evidence>
<dbReference type="AlphaFoldDB" id="A0A929B9S5"/>
<feature type="binding site" evidence="10">
    <location>
        <position position="85"/>
    </location>
    <ligand>
        <name>Mg(2+)</name>
        <dbReference type="ChEBI" id="CHEBI:18420"/>
    </ligand>
</feature>
<evidence type="ECO:0000259" key="12">
    <source>
        <dbReference type="PROSITE" id="PS51462"/>
    </source>
</evidence>
<keyword evidence="6 10" id="KW-0460">Magnesium</keyword>
<accession>A0A929B9S5</accession>
<dbReference type="EMBL" id="JADEYC010000027">
    <property type="protein sequence ID" value="MBE9375914.1"/>
    <property type="molecule type" value="Genomic_DNA"/>
</dbReference>
<evidence type="ECO:0000313" key="14">
    <source>
        <dbReference type="Proteomes" id="UP000598360"/>
    </source>
</evidence>
<keyword evidence="4 10" id="KW-0963">Cytoplasm</keyword>
<feature type="active site" evidence="10 11">
    <location>
        <position position="65"/>
    </location>
</feature>
<dbReference type="Proteomes" id="UP000598360">
    <property type="component" value="Unassembled WGS sequence"/>
</dbReference>
<dbReference type="GO" id="GO:0046872">
    <property type="term" value="F:metal ion binding"/>
    <property type="evidence" value="ECO:0007669"/>
    <property type="project" value="UniProtKB-KW"/>
</dbReference>
<evidence type="ECO:0000256" key="4">
    <source>
        <dbReference type="ARBA" id="ARBA00022490"/>
    </source>
</evidence>
<proteinExistence type="inferred from homology"/>
<comment type="pathway">
    <text evidence="1 10">Isoprenoid biosynthesis; dimethylallyl diphosphate biosynthesis; dimethylallyl diphosphate from isopentenyl diphosphate: step 1/1.</text>
</comment>
<keyword evidence="9 10" id="KW-0413">Isomerase</keyword>
<feature type="binding site" evidence="10">
    <location>
        <position position="114"/>
    </location>
    <ligand>
        <name>Mn(2+)</name>
        <dbReference type="ChEBI" id="CHEBI:29035"/>
    </ligand>
</feature>
<comment type="similarity">
    <text evidence="2 10">Belongs to the IPP isomerase type 1 family.</text>
</comment>
<organism evidence="13 14">
    <name type="scientific">Saccharopolyspora montiporae</name>
    <dbReference type="NCBI Taxonomy" id="2781240"/>
    <lineage>
        <taxon>Bacteria</taxon>
        <taxon>Bacillati</taxon>
        <taxon>Actinomycetota</taxon>
        <taxon>Actinomycetes</taxon>
        <taxon>Pseudonocardiales</taxon>
        <taxon>Pseudonocardiaceae</taxon>
        <taxon>Saccharopolyspora</taxon>
    </lineage>
</organism>
<keyword evidence="14" id="KW-1185">Reference proteome</keyword>
<evidence type="ECO:0000256" key="7">
    <source>
        <dbReference type="ARBA" id="ARBA00023211"/>
    </source>
</evidence>
<comment type="function">
    <text evidence="10">Catalyzes the 1,3-allylic rearrangement of the homoallylic substrate isopentenyl (IPP) to its highly electrophilic allylic isomer, dimethylallyl diphosphate (DMAPP).</text>
</comment>
<dbReference type="InterPro" id="IPR056375">
    <property type="entry name" value="Idi_bact"/>
</dbReference>
<dbReference type="RefSeq" id="WP_193929356.1">
    <property type="nucleotide sequence ID" value="NZ_JADEYC010000027.1"/>
</dbReference>
<evidence type="ECO:0000256" key="2">
    <source>
        <dbReference type="ARBA" id="ARBA00007579"/>
    </source>
</evidence>
<feature type="active site" evidence="10 11">
    <location>
        <position position="114"/>
    </location>
</feature>
<dbReference type="Gene3D" id="3.90.79.10">
    <property type="entry name" value="Nucleoside Triphosphate Pyrophosphohydrolase"/>
    <property type="match status" value="1"/>
</dbReference>
<comment type="catalytic activity">
    <reaction evidence="10">
        <text>isopentenyl diphosphate = dimethylallyl diphosphate</text>
        <dbReference type="Rhea" id="RHEA:23284"/>
        <dbReference type="ChEBI" id="CHEBI:57623"/>
        <dbReference type="ChEBI" id="CHEBI:128769"/>
        <dbReference type="EC" id="5.3.3.2"/>
    </reaction>
</comment>
<dbReference type="NCBIfam" id="NF002995">
    <property type="entry name" value="PRK03759.1"/>
    <property type="match status" value="1"/>
</dbReference>
<feature type="domain" description="Nudix hydrolase" evidence="12">
    <location>
        <begin position="28"/>
        <end position="162"/>
    </location>
</feature>
<dbReference type="PROSITE" id="PS51462">
    <property type="entry name" value="NUDIX"/>
    <property type="match status" value="1"/>
</dbReference>
<evidence type="ECO:0000256" key="3">
    <source>
        <dbReference type="ARBA" id="ARBA00012057"/>
    </source>
</evidence>
<dbReference type="PANTHER" id="PTHR10885">
    <property type="entry name" value="ISOPENTENYL-DIPHOSPHATE DELTA-ISOMERASE"/>
    <property type="match status" value="1"/>
</dbReference>
<feature type="binding site" evidence="10">
    <location>
        <position position="112"/>
    </location>
    <ligand>
        <name>Mn(2+)</name>
        <dbReference type="ChEBI" id="CHEBI:29035"/>
    </ligand>
</feature>
<keyword evidence="7 10" id="KW-0464">Manganese</keyword>
<keyword evidence="8 10" id="KW-0414">Isoprene biosynthesis</keyword>
<evidence type="ECO:0000256" key="8">
    <source>
        <dbReference type="ARBA" id="ARBA00023229"/>
    </source>
</evidence>
<dbReference type="EC" id="5.3.3.2" evidence="3 10"/>
<dbReference type="GO" id="GO:0050992">
    <property type="term" value="P:dimethylallyl diphosphate biosynthetic process"/>
    <property type="evidence" value="ECO:0007669"/>
    <property type="project" value="UniProtKB-UniRule"/>
</dbReference>
<dbReference type="Pfam" id="PF00293">
    <property type="entry name" value="NUDIX"/>
    <property type="match status" value="1"/>
</dbReference>
<dbReference type="GO" id="GO:0005737">
    <property type="term" value="C:cytoplasm"/>
    <property type="evidence" value="ECO:0007669"/>
    <property type="project" value="UniProtKB-SubCell"/>
</dbReference>
<evidence type="ECO:0000256" key="9">
    <source>
        <dbReference type="ARBA" id="ARBA00023235"/>
    </source>
</evidence>
<feature type="binding site" evidence="10">
    <location>
        <position position="23"/>
    </location>
    <ligand>
        <name>Mn(2+)</name>
        <dbReference type="ChEBI" id="CHEBI:29035"/>
    </ligand>
</feature>
<dbReference type="NCBIfam" id="TIGR02150">
    <property type="entry name" value="IPP_isom_1"/>
    <property type="match status" value="1"/>
</dbReference>
<dbReference type="GO" id="GO:0004452">
    <property type="term" value="F:isopentenyl-diphosphate delta-isomerase activity"/>
    <property type="evidence" value="ECO:0007669"/>
    <property type="project" value="UniProtKB-UniRule"/>
</dbReference>
<comment type="subcellular location">
    <subcellularLocation>
        <location evidence="10">Cytoplasm</location>
    </subcellularLocation>
</comment>
<comment type="cofactor">
    <cofactor evidence="10">
        <name>Mn(2+)</name>
        <dbReference type="ChEBI" id="CHEBI:29035"/>
    </cofactor>
    <text evidence="10">Binds 1 Mn(2+) ion per subunit.</text>
</comment>
<dbReference type="InterPro" id="IPR000086">
    <property type="entry name" value="NUDIX_hydrolase_dom"/>
</dbReference>
<feature type="binding site" evidence="10">
    <location>
        <position position="30"/>
    </location>
    <ligand>
        <name>Mn(2+)</name>
        <dbReference type="ChEBI" id="CHEBI:29035"/>
    </ligand>
</feature>
<comment type="cofactor">
    <cofactor evidence="10">
        <name>Mg(2+)</name>
        <dbReference type="ChEBI" id="CHEBI:18420"/>
    </cofactor>
    <text evidence="10">Binds 1 Mg(2+) ion per subunit. The magnesium ion binds only when substrate is bound.</text>
</comment>
<protein>
    <recommendedName>
        <fullName evidence="3 10">Isopentenyl-diphosphate Delta-isomerase</fullName>
        <shortName evidence="10">IPP isomerase</shortName>
        <ecNumber evidence="3 10">5.3.3.2</ecNumber>
    </recommendedName>
    <alternativeName>
        <fullName evidence="10">IPP:DMAPP isomerase</fullName>
    </alternativeName>
    <alternativeName>
        <fullName evidence="10">Isopentenyl pyrophosphate isomerase</fullName>
    </alternativeName>
</protein>
<sequence>MEQVVLLNESGEATGTADKATVHHRETPLHLAFSCYVFDDRGRFLLTQRAHHKLTWPGVWTNTCCGHPAPGEDLPGAITRRLREELGLTASTPAPALPGFRYRAVMGNGVVENEICPVFAAFTEHDAQPNPDEVAETRWVDWAEFSERVLHGGAEISPWCFEQVEQLVKLGPDPTSWPVGAEQDLPAAAR</sequence>
<dbReference type="InterPro" id="IPR011876">
    <property type="entry name" value="IsopentenylPP_isomerase_typ1"/>
</dbReference>